<accession>A0ABS4DV33</accession>
<dbReference type="EMBL" id="JAGGJU010000002">
    <property type="protein sequence ID" value="MBP1849484.1"/>
    <property type="molecule type" value="Genomic_DNA"/>
</dbReference>
<sequence>MSGFDKNWLALREPADRAARSVSQMGELATRFEGAGDKPRILDIGCGTGSTYRSLSEILPDATRWLLLDYDPLLLEEAERRIGSSDRIDFRRHDLNDLDGLPLDGVQAVTASALFDLCSQAFCARFVKRIAKAGCSLYAALNYNGVMRWSVSHPLDDVVAADFNRHQRTDKGFGPALGPDATDCLARQLRDEGYSISLGDSPWRMRPDQADLQAAFLDGLRQPLAEIGSLSSAEIDTWLAFRQQAITAEGSLCEVGHTDLLASLDV</sequence>
<dbReference type="Pfam" id="PF13649">
    <property type="entry name" value="Methyltransf_25"/>
    <property type="match status" value="1"/>
</dbReference>
<organism evidence="2 3">
    <name type="scientific">Rhizobium halophytocola</name>
    <dbReference type="NCBI Taxonomy" id="735519"/>
    <lineage>
        <taxon>Bacteria</taxon>
        <taxon>Pseudomonadati</taxon>
        <taxon>Pseudomonadota</taxon>
        <taxon>Alphaproteobacteria</taxon>
        <taxon>Hyphomicrobiales</taxon>
        <taxon>Rhizobiaceae</taxon>
        <taxon>Rhizobium/Agrobacterium group</taxon>
        <taxon>Rhizobium</taxon>
    </lineage>
</organism>
<protein>
    <submittedName>
        <fullName evidence="2">SAM-dependent methyltransferase</fullName>
    </submittedName>
</protein>
<gene>
    <name evidence="2" type="ORF">J2Z17_000905</name>
</gene>
<reference evidence="2 3" key="1">
    <citation type="submission" date="2021-03" db="EMBL/GenBank/DDBJ databases">
        <title>Genomic Encyclopedia of Type Strains, Phase IV (KMG-IV): sequencing the most valuable type-strain genomes for metagenomic binning, comparative biology and taxonomic classification.</title>
        <authorList>
            <person name="Goeker M."/>
        </authorList>
    </citation>
    <scope>NUCLEOTIDE SEQUENCE [LARGE SCALE GENOMIC DNA]</scope>
    <source>
        <strain evidence="2 3">DSM 21600</strain>
    </source>
</reference>
<comment type="caution">
    <text evidence="2">The sequence shown here is derived from an EMBL/GenBank/DDBJ whole genome shotgun (WGS) entry which is preliminary data.</text>
</comment>
<keyword evidence="2" id="KW-0808">Transferase</keyword>
<dbReference type="GO" id="GO:0032259">
    <property type="term" value="P:methylation"/>
    <property type="evidence" value="ECO:0007669"/>
    <property type="project" value="UniProtKB-KW"/>
</dbReference>
<keyword evidence="3" id="KW-1185">Reference proteome</keyword>
<dbReference type="InterPro" id="IPR041698">
    <property type="entry name" value="Methyltransf_25"/>
</dbReference>
<dbReference type="SUPFAM" id="SSF53335">
    <property type="entry name" value="S-adenosyl-L-methionine-dependent methyltransferases"/>
    <property type="match status" value="1"/>
</dbReference>
<dbReference type="Proteomes" id="UP000759443">
    <property type="component" value="Unassembled WGS sequence"/>
</dbReference>
<proteinExistence type="predicted"/>
<dbReference type="GO" id="GO:0008168">
    <property type="term" value="F:methyltransferase activity"/>
    <property type="evidence" value="ECO:0007669"/>
    <property type="project" value="UniProtKB-KW"/>
</dbReference>
<evidence type="ECO:0000313" key="3">
    <source>
        <dbReference type="Proteomes" id="UP000759443"/>
    </source>
</evidence>
<dbReference type="InterPro" id="IPR029063">
    <property type="entry name" value="SAM-dependent_MTases_sf"/>
</dbReference>
<name>A0ABS4DV33_9HYPH</name>
<dbReference type="Gene3D" id="3.40.50.150">
    <property type="entry name" value="Vaccinia Virus protein VP39"/>
    <property type="match status" value="1"/>
</dbReference>
<feature type="domain" description="Methyltransferase" evidence="1">
    <location>
        <begin position="41"/>
        <end position="132"/>
    </location>
</feature>
<evidence type="ECO:0000259" key="1">
    <source>
        <dbReference type="Pfam" id="PF13649"/>
    </source>
</evidence>
<dbReference type="RefSeq" id="WP_209942609.1">
    <property type="nucleotide sequence ID" value="NZ_JAGGJU010000002.1"/>
</dbReference>
<evidence type="ECO:0000313" key="2">
    <source>
        <dbReference type="EMBL" id="MBP1849484.1"/>
    </source>
</evidence>
<keyword evidence="2" id="KW-0489">Methyltransferase</keyword>